<comment type="caution">
    <text evidence="1">The sequence shown here is derived from an EMBL/GenBank/DDBJ whole genome shotgun (WGS) entry which is preliminary data.</text>
</comment>
<proteinExistence type="predicted"/>
<gene>
    <name evidence="1" type="ORF">FcAc13_05295</name>
</gene>
<evidence type="ECO:0000313" key="1">
    <source>
        <dbReference type="EMBL" id="MBC9130723.1"/>
    </source>
</evidence>
<dbReference type="Proteomes" id="UP000651208">
    <property type="component" value="Unassembled WGS sequence"/>
</dbReference>
<accession>A0ABR7QWX2</accession>
<keyword evidence="2" id="KW-1185">Reference proteome</keyword>
<reference evidence="1 2" key="1">
    <citation type="submission" date="2020-06" db="EMBL/GenBank/DDBJ databases">
        <title>Frischella cerana isolated from Apis cerana gut homogenate.</title>
        <authorList>
            <person name="Wolter L.A."/>
            <person name="Suenami S."/>
            <person name="Miyazaki R."/>
        </authorList>
    </citation>
    <scope>NUCLEOTIDE SEQUENCE [LARGE SCALE GENOMIC DNA]</scope>
    <source>
        <strain evidence="1 2">Ac13</strain>
    </source>
</reference>
<protein>
    <submittedName>
        <fullName evidence="1">Uncharacterized protein</fullName>
    </submittedName>
</protein>
<dbReference type="EMBL" id="JABURY010000012">
    <property type="protein sequence ID" value="MBC9130723.1"/>
    <property type="molecule type" value="Genomic_DNA"/>
</dbReference>
<sequence length="114" mass="12800">MSNIANWSYTAKATIWRVAGENEYGKKIFHPPELIYCNYGLDSAARLGDIGTGFIIKNTFWTEYALANEGDFILIGKFTELDPIRAGADEIKHIARYADTFERLADDYALITGV</sequence>
<evidence type="ECO:0000313" key="2">
    <source>
        <dbReference type="Proteomes" id="UP000651208"/>
    </source>
</evidence>
<dbReference type="RefSeq" id="WP_187755172.1">
    <property type="nucleotide sequence ID" value="NZ_JABURY010000012.1"/>
</dbReference>
<name>A0ABR7QWX2_9GAMM</name>
<organism evidence="1 2">
    <name type="scientific">Frischella japonica</name>
    <dbReference type="NCBI Taxonomy" id="2741544"/>
    <lineage>
        <taxon>Bacteria</taxon>
        <taxon>Pseudomonadati</taxon>
        <taxon>Pseudomonadota</taxon>
        <taxon>Gammaproteobacteria</taxon>
        <taxon>Orbales</taxon>
        <taxon>Orbaceae</taxon>
        <taxon>Frischella</taxon>
    </lineage>
</organism>